<name>A0A8S9ULW1_PHYIN</name>
<protein>
    <submittedName>
        <fullName evidence="2">MULE transposase domain-containing protein</fullName>
    </submittedName>
</protein>
<dbReference type="AlphaFoldDB" id="A0A8S9ULW1"/>
<dbReference type="InterPro" id="IPR018289">
    <property type="entry name" value="MULE_transposase_dom"/>
</dbReference>
<proteinExistence type="predicted"/>
<evidence type="ECO:0000313" key="2">
    <source>
        <dbReference type="EMBL" id="KAF4141523.1"/>
    </source>
</evidence>
<feature type="domain" description="MULE transposase" evidence="1">
    <location>
        <begin position="116"/>
        <end position="210"/>
    </location>
</feature>
<sequence length="284" mass="32912">MEEATDVMAITRMDLTAERIRKQIHSGFYPEEVTLVQFELTREQVLQRVYRVRRAHFGADLHGIVEVSPLSLVSGTTQPFFQFYRSYMNGTALERLVGWGYPDLIKLLKYKQTTLFLNGTFRCVPRPFYQCVVMIVFDNATDLFVPVFYTLCTSKTQVTYWHLMEAVNVAADDKIEPSMVVCDFEVGLQKAAQVQFPDADIVGCYFQFKQACRRKMKALSLPEGEVVIAMSKGYLDMLTVISHEKIKDEDIKFVQGKIRDTCVAKSIRYSDVLWKRFWSYFRTT</sequence>
<dbReference type="Proteomes" id="UP000704712">
    <property type="component" value="Unassembled WGS sequence"/>
</dbReference>
<dbReference type="EMBL" id="JAACNO010001328">
    <property type="protein sequence ID" value="KAF4141523.1"/>
    <property type="molecule type" value="Genomic_DNA"/>
</dbReference>
<dbReference type="Pfam" id="PF10551">
    <property type="entry name" value="MULE"/>
    <property type="match status" value="1"/>
</dbReference>
<gene>
    <name evidence="2" type="ORF">GN958_ATG09285</name>
</gene>
<accession>A0A8S9ULW1</accession>
<organism evidence="2 3">
    <name type="scientific">Phytophthora infestans</name>
    <name type="common">Potato late blight agent</name>
    <name type="synonym">Botrytis infestans</name>
    <dbReference type="NCBI Taxonomy" id="4787"/>
    <lineage>
        <taxon>Eukaryota</taxon>
        <taxon>Sar</taxon>
        <taxon>Stramenopiles</taxon>
        <taxon>Oomycota</taxon>
        <taxon>Peronosporomycetes</taxon>
        <taxon>Peronosporales</taxon>
        <taxon>Peronosporaceae</taxon>
        <taxon>Phytophthora</taxon>
    </lineage>
</organism>
<evidence type="ECO:0000313" key="3">
    <source>
        <dbReference type="Proteomes" id="UP000704712"/>
    </source>
</evidence>
<reference evidence="2" key="1">
    <citation type="submission" date="2020-03" db="EMBL/GenBank/DDBJ databases">
        <title>Hybrid Assembly of Korean Phytophthora infestans isolates.</title>
        <authorList>
            <person name="Prokchorchik M."/>
            <person name="Lee Y."/>
            <person name="Seo J."/>
            <person name="Cho J.-H."/>
            <person name="Park Y.-E."/>
            <person name="Jang D.-C."/>
            <person name="Im J.-S."/>
            <person name="Choi J.-G."/>
            <person name="Park H.-J."/>
            <person name="Lee G.-B."/>
            <person name="Lee Y.-G."/>
            <person name="Hong S.-Y."/>
            <person name="Cho K."/>
            <person name="Sohn K.H."/>
        </authorList>
    </citation>
    <scope>NUCLEOTIDE SEQUENCE</scope>
    <source>
        <strain evidence="2">KR_2_A2</strain>
    </source>
</reference>
<comment type="caution">
    <text evidence="2">The sequence shown here is derived from an EMBL/GenBank/DDBJ whole genome shotgun (WGS) entry which is preliminary data.</text>
</comment>
<evidence type="ECO:0000259" key="1">
    <source>
        <dbReference type="Pfam" id="PF10551"/>
    </source>
</evidence>